<dbReference type="InterPro" id="IPR022764">
    <property type="entry name" value="Peptidase_S54_rhomboid_dom"/>
</dbReference>
<dbReference type="GO" id="GO:0004252">
    <property type="term" value="F:serine-type endopeptidase activity"/>
    <property type="evidence" value="ECO:0007669"/>
    <property type="project" value="InterPro"/>
</dbReference>
<dbReference type="OrthoDB" id="2146116at2759"/>
<dbReference type="GO" id="GO:0016020">
    <property type="term" value="C:membrane"/>
    <property type="evidence" value="ECO:0007669"/>
    <property type="project" value="UniProtKB-SubCell"/>
</dbReference>
<evidence type="ECO:0000313" key="12">
    <source>
        <dbReference type="EMBL" id="ORZ32219.1"/>
    </source>
</evidence>
<evidence type="ECO:0000313" key="13">
    <source>
        <dbReference type="Proteomes" id="UP000193411"/>
    </source>
</evidence>
<reference evidence="12 13" key="1">
    <citation type="submission" date="2016-07" db="EMBL/GenBank/DDBJ databases">
        <title>Pervasive Adenine N6-methylation of Active Genes in Fungi.</title>
        <authorList>
            <consortium name="DOE Joint Genome Institute"/>
            <person name="Mondo S.J."/>
            <person name="Dannebaum R.O."/>
            <person name="Kuo R.C."/>
            <person name="Labutti K."/>
            <person name="Haridas S."/>
            <person name="Kuo A."/>
            <person name="Salamov A."/>
            <person name="Ahrendt S.R."/>
            <person name="Lipzen A."/>
            <person name="Sullivan W."/>
            <person name="Andreopoulos W.B."/>
            <person name="Clum A."/>
            <person name="Lindquist E."/>
            <person name="Daum C."/>
            <person name="Ramamoorthy G.K."/>
            <person name="Gryganskyi A."/>
            <person name="Culley D."/>
            <person name="Magnuson J.K."/>
            <person name="James T.Y."/>
            <person name="O'Malley M.A."/>
            <person name="Stajich J.E."/>
            <person name="Spatafora J.W."/>
            <person name="Visel A."/>
            <person name="Grigoriev I.V."/>
        </authorList>
    </citation>
    <scope>NUCLEOTIDE SEQUENCE [LARGE SCALE GENOMIC DNA]</scope>
    <source>
        <strain evidence="12 13">PL171</strain>
    </source>
</reference>
<comment type="caution">
    <text evidence="12">The sequence shown here is derived from an EMBL/GenBank/DDBJ whole genome shotgun (WGS) entry which is preliminary data.</text>
</comment>
<dbReference type="GO" id="GO:0006508">
    <property type="term" value="P:proteolysis"/>
    <property type="evidence" value="ECO:0007669"/>
    <property type="project" value="UniProtKB-KW"/>
</dbReference>
<keyword evidence="13" id="KW-1185">Reference proteome</keyword>
<comment type="similarity">
    <text evidence="3 10">Belongs to the peptidase S54 family.</text>
</comment>
<evidence type="ECO:0000256" key="10">
    <source>
        <dbReference type="RuleBase" id="RU362115"/>
    </source>
</evidence>
<comment type="function">
    <text evidence="10">Serine protease involved in intramembrane proteolysis.</text>
</comment>
<keyword evidence="7 10" id="KW-0720">Serine protease</keyword>
<evidence type="ECO:0000256" key="1">
    <source>
        <dbReference type="ARBA" id="ARBA00000156"/>
    </source>
</evidence>
<dbReference type="InterPro" id="IPR002610">
    <property type="entry name" value="Peptidase_S54_rhomboid-like"/>
</dbReference>
<keyword evidence="5 10" id="KW-0812">Transmembrane</keyword>
<dbReference type="InterPro" id="IPR035952">
    <property type="entry name" value="Rhomboid-like_sf"/>
</dbReference>
<feature type="transmembrane region" description="Helical" evidence="10">
    <location>
        <begin position="243"/>
        <end position="262"/>
    </location>
</feature>
<keyword evidence="6 10" id="KW-0378">Hydrolase</keyword>
<evidence type="ECO:0000256" key="2">
    <source>
        <dbReference type="ARBA" id="ARBA00004141"/>
    </source>
</evidence>
<dbReference type="PANTHER" id="PTHR22936">
    <property type="entry name" value="RHOMBOID-RELATED"/>
    <property type="match status" value="1"/>
</dbReference>
<evidence type="ECO:0000259" key="11">
    <source>
        <dbReference type="Pfam" id="PF01694"/>
    </source>
</evidence>
<feature type="transmembrane region" description="Helical" evidence="10">
    <location>
        <begin position="7"/>
        <end position="28"/>
    </location>
</feature>
<evidence type="ECO:0000256" key="8">
    <source>
        <dbReference type="ARBA" id="ARBA00022989"/>
    </source>
</evidence>
<feature type="transmembrane region" description="Helical" evidence="10">
    <location>
        <begin position="182"/>
        <end position="205"/>
    </location>
</feature>
<evidence type="ECO:0000256" key="4">
    <source>
        <dbReference type="ARBA" id="ARBA00022670"/>
    </source>
</evidence>
<comment type="catalytic activity">
    <reaction evidence="1 10">
        <text>Cleaves type-1 transmembrane domains using a catalytic dyad composed of serine and histidine that are contributed by different transmembrane domains.</text>
        <dbReference type="EC" id="3.4.21.105"/>
    </reaction>
</comment>
<evidence type="ECO:0000256" key="6">
    <source>
        <dbReference type="ARBA" id="ARBA00022801"/>
    </source>
</evidence>
<sequence>MPTYRPYFVWLVTALQTAGLVWSLVWSYQRTGQVIATQPFNFMIGPSADVLVQMGARFTGCMRDVPKLMPDGTGEGLACMIPNPLGKYPNLAPGSPDLYTCNWEVMCGDLAGSTQPRVANQWFRFATAMFLHAGVVHFAMNILFQWTAVKSLERDWGWFRIAPVYILAGLFGFIFGGSFADAYSPSVGCSGALFGMVACLLIDHIQNWRIIHHPTTQLLRMLFVIIITFFLGLFPGIDNFSHVGGFIIGLLMGIVVMPNINLSFCSGSRKGKPSPEAKQDSGFGRACFSGYSTVSLIARAVCLIVTVALFVAMVPLFYGGNAESKCSWCHYIDCLPALAPGGQCGAQTVAVTQVTQKP</sequence>
<feature type="transmembrane region" description="Helical" evidence="10">
    <location>
        <begin position="296"/>
        <end position="318"/>
    </location>
</feature>
<accession>A0A1Y2HCB8</accession>
<keyword evidence="8 10" id="KW-1133">Transmembrane helix</keyword>
<feature type="domain" description="Peptidase S54 rhomboid" evidence="11">
    <location>
        <begin position="120"/>
        <end position="257"/>
    </location>
</feature>
<comment type="subcellular location">
    <subcellularLocation>
        <location evidence="2 10">Membrane</location>
        <topology evidence="2 10">Multi-pass membrane protein</topology>
    </subcellularLocation>
</comment>
<proteinExistence type="inferred from homology"/>
<organism evidence="12 13">
    <name type="scientific">Catenaria anguillulae PL171</name>
    <dbReference type="NCBI Taxonomy" id="765915"/>
    <lineage>
        <taxon>Eukaryota</taxon>
        <taxon>Fungi</taxon>
        <taxon>Fungi incertae sedis</taxon>
        <taxon>Blastocladiomycota</taxon>
        <taxon>Blastocladiomycetes</taxon>
        <taxon>Blastocladiales</taxon>
        <taxon>Catenariaceae</taxon>
        <taxon>Catenaria</taxon>
    </lineage>
</organism>
<dbReference type="EMBL" id="MCFL01000049">
    <property type="protein sequence ID" value="ORZ32219.1"/>
    <property type="molecule type" value="Genomic_DNA"/>
</dbReference>
<dbReference type="Pfam" id="PF01694">
    <property type="entry name" value="Rhomboid"/>
    <property type="match status" value="1"/>
</dbReference>
<dbReference type="PANTHER" id="PTHR22936:SF69">
    <property type="entry name" value="RHOMBOID-LIKE PROTEIN"/>
    <property type="match status" value="1"/>
</dbReference>
<dbReference type="Proteomes" id="UP000193411">
    <property type="component" value="Unassembled WGS sequence"/>
</dbReference>
<dbReference type="EC" id="3.4.21.105" evidence="10"/>
<feature type="transmembrane region" description="Helical" evidence="10">
    <location>
        <begin position="156"/>
        <end position="176"/>
    </location>
</feature>
<gene>
    <name evidence="12" type="ORF">BCR44DRAFT_37437</name>
</gene>
<evidence type="ECO:0000256" key="7">
    <source>
        <dbReference type="ARBA" id="ARBA00022825"/>
    </source>
</evidence>
<protein>
    <recommendedName>
        <fullName evidence="10">Rhomboid-type serine protease</fullName>
        <ecNumber evidence="10">3.4.21.105</ecNumber>
    </recommendedName>
</protein>
<keyword evidence="9 10" id="KW-0472">Membrane</keyword>
<dbReference type="AlphaFoldDB" id="A0A1Y2HCB8"/>
<evidence type="ECO:0000256" key="5">
    <source>
        <dbReference type="ARBA" id="ARBA00022692"/>
    </source>
</evidence>
<feature type="transmembrane region" description="Helical" evidence="10">
    <location>
        <begin position="122"/>
        <end position="144"/>
    </location>
</feature>
<evidence type="ECO:0000256" key="9">
    <source>
        <dbReference type="ARBA" id="ARBA00023136"/>
    </source>
</evidence>
<feature type="transmembrane region" description="Helical" evidence="10">
    <location>
        <begin position="217"/>
        <end position="237"/>
    </location>
</feature>
<evidence type="ECO:0000256" key="3">
    <source>
        <dbReference type="ARBA" id="ARBA00009045"/>
    </source>
</evidence>
<name>A0A1Y2HCB8_9FUNG</name>
<keyword evidence="4 10" id="KW-0645">Protease</keyword>
<dbReference type="Gene3D" id="1.20.1540.10">
    <property type="entry name" value="Rhomboid-like"/>
    <property type="match status" value="1"/>
</dbReference>
<dbReference type="SUPFAM" id="SSF144091">
    <property type="entry name" value="Rhomboid-like"/>
    <property type="match status" value="1"/>
</dbReference>